<gene>
    <name evidence="3" type="ORF">PACLA_8A022815</name>
</gene>
<dbReference type="EMBL" id="CACRXK020008347">
    <property type="protein sequence ID" value="CAB4014542.1"/>
    <property type="molecule type" value="Genomic_DNA"/>
</dbReference>
<evidence type="ECO:0000313" key="3">
    <source>
        <dbReference type="EMBL" id="CAB4014542.1"/>
    </source>
</evidence>
<evidence type="ECO:0000256" key="2">
    <source>
        <dbReference type="SAM" id="SignalP"/>
    </source>
</evidence>
<keyword evidence="4" id="KW-1185">Reference proteome</keyword>
<feature type="chain" id="PRO_5043736396" evidence="2">
    <location>
        <begin position="20"/>
        <end position="105"/>
    </location>
</feature>
<evidence type="ECO:0000256" key="1">
    <source>
        <dbReference type="SAM" id="MobiDB-lite"/>
    </source>
</evidence>
<reference evidence="3" key="1">
    <citation type="submission" date="2020-04" db="EMBL/GenBank/DDBJ databases">
        <authorList>
            <person name="Alioto T."/>
            <person name="Alioto T."/>
            <person name="Gomez Garrido J."/>
        </authorList>
    </citation>
    <scope>NUCLEOTIDE SEQUENCE</scope>
    <source>
        <strain evidence="3">A484AB</strain>
    </source>
</reference>
<evidence type="ECO:0000313" key="4">
    <source>
        <dbReference type="Proteomes" id="UP001152795"/>
    </source>
</evidence>
<comment type="caution">
    <text evidence="3">The sequence shown here is derived from an EMBL/GenBank/DDBJ whole genome shotgun (WGS) entry which is preliminary data.</text>
</comment>
<accession>A0A6S7JBS0</accession>
<organism evidence="3 4">
    <name type="scientific">Paramuricea clavata</name>
    <name type="common">Red gorgonian</name>
    <name type="synonym">Violescent sea-whip</name>
    <dbReference type="NCBI Taxonomy" id="317549"/>
    <lineage>
        <taxon>Eukaryota</taxon>
        <taxon>Metazoa</taxon>
        <taxon>Cnidaria</taxon>
        <taxon>Anthozoa</taxon>
        <taxon>Octocorallia</taxon>
        <taxon>Malacalcyonacea</taxon>
        <taxon>Plexauridae</taxon>
        <taxon>Paramuricea</taxon>
    </lineage>
</organism>
<feature type="region of interest" description="Disordered" evidence="1">
    <location>
        <begin position="74"/>
        <end position="105"/>
    </location>
</feature>
<sequence length="105" mass="11719">MNSLVGILLLVLFTTAVFAKYHRKKFHKDDPPRCEGDRDSPCFQCLYSCMFCVETWGKHQYDGHACAMGCRSSNGENKDKDCSKHMKTGGSSHGARSYSSFNALA</sequence>
<protein>
    <submittedName>
        <fullName evidence="3">Uncharacterized protein</fullName>
    </submittedName>
</protein>
<feature type="signal peptide" evidence="2">
    <location>
        <begin position="1"/>
        <end position="19"/>
    </location>
</feature>
<dbReference type="OrthoDB" id="6432957at2759"/>
<dbReference type="AlphaFoldDB" id="A0A6S7JBS0"/>
<dbReference type="Proteomes" id="UP001152795">
    <property type="component" value="Unassembled WGS sequence"/>
</dbReference>
<keyword evidence="2" id="KW-0732">Signal</keyword>
<name>A0A6S7JBS0_PARCT</name>
<proteinExistence type="predicted"/>